<gene>
    <name evidence="4" type="ORF">MKK02DRAFT_31132</name>
</gene>
<reference evidence="4" key="1">
    <citation type="journal article" date="2022" name="G3 (Bethesda)">
        <title>High quality genome of the basidiomycete yeast Dioszegia hungarica PDD-24b-2 isolated from cloud water.</title>
        <authorList>
            <person name="Jarrige D."/>
            <person name="Haridas S."/>
            <person name="Bleykasten-Grosshans C."/>
            <person name="Joly M."/>
            <person name="Nadalig T."/>
            <person name="Sancelme M."/>
            <person name="Vuilleumier S."/>
            <person name="Grigoriev I.V."/>
            <person name="Amato P."/>
            <person name="Bringel F."/>
        </authorList>
    </citation>
    <scope>NUCLEOTIDE SEQUENCE</scope>
    <source>
        <strain evidence="4">PDD-24b-2</strain>
    </source>
</reference>
<keyword evidence="2" id="KW-1133">Transmembrane helix</keyword>
<proteinExistence type="predicted"/>
<feature type="chain" id="PRO_5041294556" evidence="3">
    <location>
        <begin position="23"/>
        <end position="446"/>
    </location>
</feature>
<dbReference type="Proteomes" id="UP001164286">
    <property type="component" value="Unassembled WGS sequence"/>
</dbReference>
<accession>A0AA38LXM5</accession>
<comment type="caution">
    <text evidence="4">The sequence shown here is derived from an EMBL/GenBank/DDBJ whole genome shotgun (WGS) entry which is preliminary data.</text>
</comment>
<feature type="region of interest" description="Disordered" evidence="1">
    <location>
        <begin position="316"/>
        <end position="356"/>
    </location>
</feature>
<feature type="transmembrane region" description="Helical" evidence="2">
    <location>
        <begin position="256"/>
        <end position="280"/>
    </location>
</feature>
<organism evidence="4 5">
    <name type="scientific">Dioszegia hungarica</name>
    <dbReference type="NCBI Taxonomy" id="4972"/>
    <lineage>
        <taxon>Eukaryota</taxon>
        <taxon>Fungi</taxon>
        <taxon>Dikarya</taxon>
        <taxon>Basidiomycota</taxon>
        <taxon>Agaricomycotina</taxon>
        <taxon>Tremellomycetes</taxon>
        <taxon>Tremellales</taxon>
        <taxon>Bulleribasidiaceae</taxon>
        <taxon>Dioszegia</taxon>
    </lineage>
</organism>
<name>A0AA38LXM5_9TREE</name>
<dbReference type="EMBL" id="JAKWFO010000002">
    <property type="protein sequence ID" value="KAI9638818.1"/>
    <property type="molecule type" value="Genomic_DNA"/>
</dbReference>
<dbReference type="AlphaFoldDB" id="A0AA38LXM5"/>
<evidence type="ECO:0000256" key="3">
    <source>
        <dbReference type="SAM" id="SignalP"/>
    </source>
</evidence>
<evidence type="ECO:0000256" key="2">
    <source>
        <dbReference type="SAM" id="Phobius"/>
    </source>
</evidence>
<sequence>MRRSGFFSVSMALLWSASLALAQNSPLKDHGALFGKACSTQNQRYDQNTFNLITDCDAQTYCAANNTCAYRGCRKDIFPYGYNYVPFEQLPPLCPQGSFCPDESDRCLDAIEIGKTCQKDRDGELPVVRPLQCREKLTSSDECQQAPNYRDLANYLNVNGSICLKNTCYLANVSVGQTCINDNTRYTAYNDQGSEYAIIVSRDNCATSLYCDGTSLQCIRSKTRGTECSGNKECLSYNCENGICGKAADEPVKPPVYSYVLIGIGIVGLIVGVIVTLWFVHRRTRNENQRKLEQYWNEQMAYRQSIMSMYQAKSALLDPNHDPNDQRPRSMYNGPLGGRPEDGGLTPPPALRRDSSVTWSEEGSEVLLVPGSGGTPGPGERRCVHLAVPNAYAHVAGRQPASTLNAPASSLSSPSSIQGIAHPQVHADFTGNKAVVDAQITACTAS</sequence>
<evidence type="ECO:0000256" key="1">
    <source>
        <dbReference type="SAM" id="MobiDB-lite"/>
    </source>
</evidence>
<keyword evidence="3" id="KW-0732">Signal</keyword>
<keyword evidence="5" id="KW-1185">Reference proteome</keyword>
<feature type="signal peptide" evidence="3">
    <location>
        <begin position="1"/>
        <end position="22"/>
    </location>
</feature>
<keyword evidence="2" id="KW-0472">Membrane</keyword>
<dbReference type="RefSeq" id="XP_052948595.1">
    <property type="nucleotide sequence ID" value="XM_053088218.1"/>
</dbReference>
<evidence type="ECO:0000313" key="4">
    <source>
        <dbReference type="EMBL" id="KAI9638818.1"/>
    </source>
</evidence>
<protein>
    <submittedName>
        <fullName evidence="4">Uncharacterized protein</fullName>
    </submittedName>
</protein>
<keyword evidence="2" id="KW-0812">Transmembrane</keyword>
<dbReference type="GeneID" id="77727423"/>
<evidence type="ECO:0000313" key="5">
    <source>
        <dbReference type="Proteomes" id="UP001164286"/>
    </source>
</evidence>
<feature type="compositionally biased region" description="Basic and acidic residues" evidence="1">
    <location>
        <begin position="319"/>
        <end position="328"/>
    </location>
</feature>